<dbReference type="EMBL" id="JBHSWE010000001">
    <property type="protein sequence ID" value="MFC6673033.1"/>
    <property type="molecule type" value="Genomic_DNA"/>
</dbReference>
<evidence type="ECO:0000256" key="3">
    <source>
        <dbReference type="ARBA" id="ARBA00022840"/>
    </source>
</evidence>
<dbReference type="InterPro" id="IPR014729">
    <property type="entry name" value="Rossmann-like_a/b/a_fold"/>
</dbReference>
<evidence type="ECO:0000256" key="1">
    <source>
        <dbReference type="ARBA" id="ARBA00008791"/>
    </source>
</evidence>
<dbReference type="SUPFAM" id="SSF52402">
    <property type="entry name" value="Adenine nucleotide alpha hydrolases-like"/>
    <property type="match status" value="1"/>
</dbReference>
<sequence length="163" mass="18129">MLPEIKHILYASDLGENSRPAFRMAVELAAVHKAHVTFLHVIEAMSPSAEAVIETYFEPEALAEMRKAGAEELKSKMAERIERFWKEEVPEGFEFPQGKPSVQIEKGNVEEMIMKAAHKTGADMIVMGTRTHSALSKMFLGSSAQRVMQHSDIPVLVVPLPAE</sequence>
<name>A0ABW2A6G9_9GAMM</name>
<dbReference type="PRINTS" id="PR01438">
    <property type="entry name" value="UNVRSLSTRESS"/>
</dbReference>
<evidence type="ECO:0000259" key="5">
    <source>
        <dbReference type="Pfam" id="PF00582"/>
    </source>
</evidence>
<comment type="caution">
    <text evidence="6">The sequence shown here is derived from an EMBL/GenBank/DDBJ whole genome shotgun (WGS) entry which is preliminary data.</text>
</comment>
<dbReference type="PANTHER" id="PTHR46268">
    <property type="entry name" value="STRESS RESPONSE PROTEIN NHAX"/>
    <property type="match status" value="1"/>
</dbReference>
<protein>
    <recommendedName>
        <fullName evidence="4">Universal stress protein</fullName>
    </recommendedName>
</protein>
<keyword evidence="2" id="KW-0547">Nucleotide-binding</keyword>
<evidence type="ECO:0000256" key="4">
    <source>
        <dbReference type="PIRNR" id="PIRNR006276"/>
    </source>
</evidence>
<keyword evidence="3" id="KW-0067">ATP-binding</keyword>
<gene>
    <name evidence="6" type="ORF">ACFQDL_25300</name>
</gene>
<feature type="domain" description="UspA" evidence="5">
    <location>
        <begin position="5"/>
        <end position="159"/>
    </location>
</feature>
<dbReference type="RefSeq" id="WP_379911431.1">
    <property type="nucleotide sequence ID" value="NZ_JBHSWE010000001.1"/>
</dbReference>
<reference evidence="7" key="1">
    <citation type="journal article" date="2019" name="Int. J. Syst. Evol. Microbiol.">
        <title>The Global Catalogue of Microorganisms (GCM) 10K type strain sequencing project: providing services to taxonomists for standard genome sequencing and annotation.</title>
        <authorList>
            <consortium name="The Broad Institute Genomics Platform"/>
            <consortium name="The Broad Institute Genome Sequencing Center for Infectious Disease"/>
            <person name="Wu L."/>
            <person name="Ma J."/>
        </authorList>
    </citation>
    <scope>NUCLEOTIDE SEQUENCE [LARGE SCALE GENOMIC DNA]</scope>
    <source>
        <strain evidence="7">NBRC 111756</strain>
    </source>
</reference>
<evidence type="ECO:0000313" key="7">
    <source>
        <dbReference type="Proteomes" id="UP001596422"/>
    </source>
</evidence>
<accession>A0ABW2A6G9</accession>
<evidence type="ECO:0000313" key="6">
    <source>
        <dbReference type="EMBL" id="MFC6673033.1"/>
    </source>
</evidence>
<keyword evidence="7" id="KW-1185">Reference proteome</keyword>
<dbReference type="Gene3D" id="3.40.50.620">
    <property type="entry name" value="HUPs"/>
    <property type="match status" value="1"/>
</dbReference>
<comment type="similarity">
    <text evidence="1 4">Belongs to the universal stress protein A family.</text>
</comment>
<proteinExistence type="inferred from homology"/>
<comment type="subcellular location">
    <subcellularLocation>
        <location evidence="4">Cytoplasm</location>
    </subcellularLocation>
</comment>
<keyword evidence="4" id="KW-0963">Cytoplasm</keyword>
<dbReference type="InterPro" id="IPR006015">
    <property type="entry name" value="Universal_stress_UspA"/>
</dbReference>
<dbReference type="Pfam" id="PF00582">
    <property type="entry name" value="Usp"/>
    <property type="match status" value="1"/>
</dbReference>
<dbReference type="PANTHER" id="PTHR46268:SF27">
    <property type="entry name" value="UNIVERSAL STRESS PROTEIN RV2623"/>
    <property type="match status" value="1"/>
</dbReference>
<dbReference type="InterPro" id="IPR006016">
    <property type="entry name" value="UspA"/>
</dbReference>
<dbReference type="PIRSF" id="PIRSF006276">
    <property type="entry name" value="UspA"/>
    <property type="match status" value="1"/>
</dbReference>
<dbReference type="Proteomes" id="UP001596422">
    <property type="component" value="Unassembled WGS sequence"/>
</dbReference>
<evidence type="ECO:0000256" key="2">
    <source>
        <dbReference type="ARBA" id="ARBA00022741"/>
    </source>
</evidence>
<dbReference type="CDD" id="cd00293">
    <property type="entry name" value="USP-like"/>
    <property type="match status" value="1"/>
</dbReference>
<organism evidence="6 7">
    <name type="scientific">Marinobacterium aestuariivivens</name>
    <dbReference type="NCBI Taxonomy" id="1698799"/>
    <lineage>
        <taxon>Bacteria</taxon>
        <taxon>Pseudomonadati</taxon>
        <taxon>Pseudomonadota</taxon>
        <taxon>Gammaproteobacteria</taxon>
        <taxon>Oceanospirillales</taxon>
        <taxon>Oceanospirillaceae</taxon>
        <taxon>Marinobacterium</taxon>
    </lineage>
</organism>